<dbReference type="SUPFAM" id="SSF52499">
    <property type="entry name" value="Isochorismatase-like hydrolases"/>
    <property type="match status" value="1"/>
</dbReference>
<dbReference type="STRING" id="272633.gene:10731491"/>
<name>Q8EW31_MALP2</name>
<dbReference type="Proteomes" id="UP000002522">
    <property type="component" value="Chromosome"/>
</dbReference>
<proteinExistence type="predicted"/>
<evidence type="ECO:0000259" key="1">
    <source>
        <dbReference type="Pfam" id="PF00857"/>
    </source>
</evidence>
<evidence type="ECO:0000313" key="2">
    <source>
        <dbReference type="EMBL" id="BAC44165.1"/>
    </source>
</evidence>
<dbReference type="Pfam" id="PF00857">
    <property type="entry name" value="Isochorismatase"/>
    <property type="match status" value="1"/>
</dbReference>
<reference evidence="2 3" key="1">
    <citation type="journal article" date="2002" name="Nucleic Acids Res.">
        <title>The complete genomic sequence of Mycoplasma penetrans, an intracellular bacterial pathogen in humans.</title>
        <authorList>
            <person name="Sasaki Y."/>
            <person name="Ishikawa J."/>
            <person name="Yamashita A."/>
            <person name="Oshima K."/>
            <person name="Kenri T."/>
            <person name="Furuya K."/>
            <person name="Yoshino C."/>
            <person name="Horino A."/>
            <person name="Shiba T."/>
            <person name="Sasaki T."/>
            <person name="Hattori M."/>
        </authorList>
    </citation>
    <scope>NUCLEOTIDE SEQUENCE [LARGE SCALE GENOMIC DNA]</scope>
    <source>
        <strain evidence="2 3">HF-2</strain>
    </source>
</reference>
<keyword evidence="3" id="KW-1185">Reference proteome</keyword>
<dbReference type="InParanoid" id="Q8EW31"/>
<feature type="domain" description="Isochorismatase-like" evidence="1">
    <location>
        <begin position="8"/>
        <end position="143"/>
    </location>
</feature>
<dbReference type="AlphaFoldDB" id="Q8EW31"/>
<evidence type="ECO:0000313" key="3">
    <source>
        <dbReference type="Proteomes" id="UP000002522"/>
    </source>
</evidence>
<dbReference type="InterPro" id="IPR000868">
    <property type="entry name" value="Isochorismatase-like_dom"/>
</dbReference>
<gene>
    <name evidence="2" type="ordered locus">MYPE3760</name>
</gene>
<dbReference type="HOGENOM" id="CLU_119508_0_0_14"/>
<dbReference type="InterPro" id="IPR036380">
    <property type="entry name" value="Isochorismatase-like_sf"/>
</dbReference>
<dbReference type="KEGG" id="mpe:MYPE3760"/>
<dbReference type="eggNOG" id="COG1335">
    <property type="taxonomic scope" value="Bacteria"/>
</dbReference>
<organism evidence="2 3">
    <name type="scientific">Malacoplasma penetrans (strain HF-2)</name>
    <name type="common">Mycoplasma penetrans</name>
    <dbReference type="NCBI Taxonomy" id="272633"/>
    <lineage>
        <taxon>Bacteria</taxon>
        <taxon>Bacillati</taxon>
        <taxon>Mycoplasmatota</taxon>
        <taxon>Mycoplasmoidales</taxon>
        <taxon>Mycoplasmoidaceae</taxon>
        <taxon>Malacoplasma</taxon>
    </lineage>
</organism>
<accession>Q8EW31</accession>
<dbReference type="EMBL" id="BA000026">
    <property type="protein sequence ID" value="BAC44165.1"/>
    <property type="molecule type" value="Genomic_DNA"/>
</dbReference>
<sequence length="194" mass="22636">MNNVNFKSILIMIDNQVGFATIEETKHVSNKIVDLSNKDYFDYKIATMYVNDDSLKSNLFTRLQNWHFLKTEQEYKYVDNLKYDYSLTKHTYTCVNLELLTQIKIANDNKLPPCVFLVGMDTECCVLKTAIDFFEIGIIPILLKPYTYSNSGFESTERGFKLFERLISNKAIIDKEINSKQDVIDIINSFKENF</sequence>
<dbReference type="Gene3D" id="3.40.50.850">
    <property type="entry name" value="Isochorismatase-like"/>
    <property type="match status" value="1"/>
</dbReference>
<dbReference type="RefSeq" id="WP_011077201.1">
    <property type="nucleotide sequence ID" value="NC_004432.1"/>
</dbReference>
<protein>
    <recommendedName>
        <fullName evidence="1">Isochorismatase-like domain-containing protein</fullName>
    </recommendedName>
</protein>